<dbReference type="EMBL" id="CAEKDK010000006">
    <property type="protein sequence ID" value="CAB4284205.1"/>
    <property type="molecule type" value="Genomic_DNA"/>
</dbReference>
<evidence type="ECO:0000313" key="2">
    <source>
        <dbReference type="EMBL" id="CAB4314762.1"/>
    </source>
</evidence>
<reference evidence="4" key="1">
    <citation type="journal article" date="2020" name="Genome Biol.">
        <title>Gamete binning: chromosome-level and haplotype-resolved genome assembly enabled by high-throughput single-cell sequencing of gamete genomes.</title>
        <authorList>
            <person name="Campoy J.A."/>
            <person name="Sun H."/>
            <person name="Goel M."/>
            <person name="Jiao W.-B."/>
            <person name="Folz-Donahue K."/>
            <person name="Wang N."/>
            <person name="Rubio M."/>
            <person name="Liu C."/>
            <person name="Kukat C."/>
            <person name="Ruiz D."/>
            <person name="Huettel B."/>
            <person name="Schneeberger K."/>
        </authorList>
    </citation>
    <scope>NUCLEOTIDE SEQUENCE [LARGE SCALE GENOMIC DNA]</scope>
    <source>
        <strain evidence="4">cv. Rojo Pasion</strain>
    </source>
</reference>
<evidence type="ECO:0000313" key="4">
    <source>
        <dbReference type="Proteomes" id="UP000507245"/>
    </source>
</evidence>
<dbReference type="AlphaFoldDB" id="A0A6J5V9Y7"/>
<sequence>MEGTELGAEQKQLLHTSAQCQYKLNKILDDSDLDTIIDGDKNRGYKDCKRKGSSSCLFVHSDCATWTWKWLSSLCMNCLSQVMIKSNARSIRIVHDVAEEIMNGTLYGGSLGLQQVLADFLAVSINVMPNGGQLTIAANLRSKSGQLRSSGGRMHIRARVVK</sequence>
<evidence type="ECO:0000313" key="3">
    <source>
        <dbReference type="Proteomes" id="UP000507222"/>
    </source>
</evidence>
<accession>A0A6J5V9Y7</accession>
<name>A0A6J5V9Y7_PRUAR</name>
<protein>
    <submittedName>
        <fullName evidence="1">Uncharacterized protein</fullName>
    </submittedName>
</protein>
<dbReference type="Proteomes" id="UP000507245">
    <property type="component" value="Unassembled WGS sequence"/>
</dbReference>
<dbReference type="EMBL" id="CAEKKB010000006">
    <property type="protein sequence ID" value="CAB4314762.1"/>
    <property type="molecule type" value="Genomic_DNA"/>
</dbReference>
<proteinExistence type="predicted"/>
<dbReference type="OrthoDB" id="1924328at2759"/>
<keyword evidence="4" id="KW-1185">Reference proteome</keyword>
<reference evidence="1 3" key="2">
    <citation type="submission" date="2020-05" db="EMBL/GenBank/DDBJ databases">
        <authorList>
            <person name="Campoy J."/>
            <person name="Schneeberger K."/>
            <person name="Spophaly S."/>
        </authorList>
    </citation>
    <scope>NUCLEOTIDE SEQUENCE [LARGE SCALE GENOMIC DNA]</scope>
    <source>
        <strain evidence="1">PruArmRojPasFocal</strain>
    </source>
</reference>
<evidence type="ECO:0000313" key="1">
    <source>
        <dbReference type="EMBL" id="CAB4284205.1"/>
    </source>
</evidence>
<gene>
    <name evidence="1" type="ORF">CURHAP_LOCUS39667</name>
    <name evidence="2" type="ORF">ORAREDHAP_LOCUS39261</name>
</gene>
<dbReference type="Proteomes" id="UP000507222">
    <property type="component" value="Unassembled WGS sequence"/>
</dbReference>
<organism evidence="1 3">
    <name type="scientific">Prunus armeniaca</name>
    <name type="common">Apricot</name>
    <name type="synonym">Armeniaca vulgaris</name>
    <dbReference type="NCBI Taxonomy" id="36596"/>
    <lineage>
        <taxon>Eukaryota</taxon>
        <taxon>Viridiplantae</taxon>
        <taxon>Streptophyta</taxon>
        <taxon>Embryophyta</taxon>
        <taxon>Tracheophyta</taxon>
        <taxon>Spermatophyta</taxon>
        <taxon>Magnoliopsida</taxon>
        <taxon>eudicotyledons</taxon>
        <taxon>Gunneridae</taxon>
        <taxon>Pentapetalae</taxon>
        <taxon>rosids</taxon>
        <taxon>fabids</taxon>
        <taxon>Rosales</taxon>
        <taxon>Rosaceae</taxon>
        <taxon>Amygdaloideae</taxon>
        <taxon>Amygdaleae</taxon>
        <taxon>Prunus</taxon>
    </lineage>
</organism>